<reference evidence="2 3" key="1">
    <citation type="submission" date="2018-10" db="EMBL/GenBank/DDBJ databases">
        <title>A high-quality apple genome assembly.</title>
        <authorList>
            <person name="Hu J."/>
        </authorList>
    </citation>
    <scope>NUCLEOTIDE SEQUENCE [LARGE SCALE GENOMIC DNA]</scope>
    <source>
        <strain evidence="3">cv. HFTH1</strain>
        <tissue evidence="2">Young leaf</tissue>
    </source>
</reference>
<dbReference type="GO" id="GO:0032440">
    <property type="term" value="F:2-alkenal reductase [NAD(P)H] activity"/>
    <property type="evidence" value="ECO:0007669"/>
    <property type="project" value="TreeGrafter"/>
</dbReference>
<sequence length="160" mass="17818">MYAGQLAKHRGYRVIGSTGSDEYQSSLIKEDFGYDDAFHYQAETDFDATLTKYFPSGIDVYLDNVGVEMLEAALNHVNKHAKIPLCGMISGYSKVGRGGEEFDEFNRKGGEYAMVELSHLKEGKIGYSKLKTFHGTENFLESLGPLFTNSNVGRLVIQVK</sequence>
<dbReference type="InterPro" id="IPR013149">
    <property type="entry name" value="ADH-like_C"/>
</dbReference>
<gene>
    <name evidence="2" type="ORF">DVH24_028171</name>
</gene>
<keyword evidence="3" id="KW-1185">Reference proteome</keyword>
<dbReference type="EMBL" id="RDQH01000343">
    <property type="protein sequence ID" value="RXH68024.1"/>
    <property type="molecule type" value="Genomic_DNA"/>
</dbReference>
<dbReference type="PANTHER" id="PTHR43205">
    <property type="entry name" value="PROSTAGLANDIN REDUCTASE"/>
    <property type="match status" value="1"/>
</dbReference>
<accession>A0A498HCL0</accession>
<feature type="domain" description="Alcohol dehydrogenase-like C-terminal" evidence="1">
    <location>
        <begin position="2"/>
        <end position="92"/>
    </location>
</feature>
<proteinExistence type="predicted"/>
<evidence type="ECO:0000259" key="1">
    <source>
        <dbReference type="Pfam" id="PF00107"/>
    </source>
</evidence>
<dbReference type="InterPro" id="IPR045010">
    <property type="entry name" value="MDR_fam"/>
</dbReference>
<dbReference type="Gene3D" id="3.90.180.10">
    <property type="entry name" value="Medium-chain alcohol dehydrogenases, catalytic domain"/>
    <property type="match status" value="1"/>
</dbReference>
<protein>
    <recommendedName>
        <fullName evidence="1">Alcohol dehydrogenase-like C-terminal domain-containing protein</fullName>
    </recommendedName>
</protein>
<dbReference type="STRING" id="3750.A0A498HCL0"/>
<evidence type="ECO:0000313" key="2">
    <source>
        <dbReference type="EMBL" id="RXH68024.1"/>
    </source>
</evidence>
<dbReference type="Pfam" id="PF00107">
    <property type="entry name" value="ADH_zinc_N"/>
    <property type="match status" value="1"/>
</dbReference>
<dbReference type="Proteomes" id="UP000290289">
    <property type="component" value="Chromosome 17"/>
</dbReference>
<dbReference type="InterPro" id="IPR036291">
    <property type="entry name" value="NAD(P)-bd_dom_sf"/>
</dbReference>
<name>A0A498HCL0_MALDO</name>
<dbReference type="PANTHER" id="PTHR43205:SF80">
    <property type="entry name" value="2-ALKENAL REDUCTASE (NADP(+)-DEPENDENT)-LIKE"/>
    <property type="match status" value="1"/>
</dbReference>
<dbReference type="Gene3D" id="3.40.50.720">
    <property type="entry name" value="NAD(P)-binding Rossmann-like Domain"/>
    <property type="match status" value="1"/>
</dbReference>
<dbReference type="AlphaFoldDB" id="A0A498HCL0"/>
<dbReference type="SUPFAM" id="SSF51735">
    <property type="entry name" value="NAD(P)-binding Rossmann-fold domains"/>
    <property type="match status" value="1"/>
</dbReference>
<comment type="caution">
    <text evidence="2">The sequence shown here is derived from an EMBL/GenBank/DDBJ whole genome shotgun (WGS) entry which is preliminary data.</text>
</comment>
<evidence type="ECO:0000313" key="3">
    <source>
        <dbReference type="Proteomes" id="UP000290289"/>
    </source>
</evidence>
<organism evidence="2 3">
    <name type="scientific">Malus domestica</name>
    <name type="common">Apple</name>
    <name type="synonym">Pyrus malus</name>
    <dbReference type="NCBI Taxonomy" id="3750"/>
    <lineage>
        <taxon>Eukaryota</taxon>
        <taxon>Viridiplantae</taxon>
        <taxon>Streptophyta</taxon>
        <taxon>Embryophyta</taxon>
        <taxon>Tracheophyta</taxon>
        <taxon>Spermatophyta</taxon>
        <taxon>Magnoliopsida</taxon>
        <taxon>eudicotyledons</taxon>
        <taxon>Gunneridae</taxon>
        <taxon>Pentapetalae</taxon>
        <taxon>rosids</taxon>
        <taxon>fabids</taxon>
        <taxon>Rosales</taxon>
        <taxon>Rosaceae</taxon>
        <taxon>Amygdaloideae</taxon>
        <taxon>Maleae</taxon>
        <taxon>Malus</taxon>
    </lineage>
</organism>